<dbReference type="GO" id="GO:0016787">
    <property type="term" value="F:hydrolase activity"/>
    <property type="evidence" value="ECO:0007669"/>
    <property type="project" value="UniProtKB-KW"/>
</dbReference>
<gene>
    <name evidence="3" type="ORF">ABE65_003520</name>
</gene>
<evidence type="ECO:0000313" key="3">
    <source>
        <dbReference type="EMBL" id="ANC75935.1"/>
    </source>
</evidence>
<feature type="domain" description="Calcineurin-like phosphoesterase" evidence="2">
    <location>
        <begin position="2"/>
        <end position="200"/>
    </location>
</feature>
<dbReference type="InterPro" id="IPR014576">
    <property type="entry name" value="Pesterase_YhaO"/>
</dbReference>
<dbReference type="Proteomes" id="UP000076623">
    <property type="component" value="Chromosome"/>
</dbReference>
<dbReference type="EMBL" id="CP015378">
    <property type="protein sequence ID" value="ANC75935.1"/>
    <property type="molecule type" value="Genomic_DNA"/>
</dbReference>
<protein>
    <recommendedName>
        <fullName evidence="2">Calcineurin-like phosphoesterase domain-containing protein</fullName>
    </recommendedName>
</protein>
<dbReference type="PANTHER" id="PTHR30337:SF7">
    <property type="entry name" value="PHOSPHOESTERASE"/>
    <property type="match status" value="1"/>
</dbReference>
<dbReference type="InterPro" id="IPR029052">
    <property type="entry name" value="Metallo-depent_PP-like"/>
</dbReference>
<reference evidence="3 4" key="1">
    <citation type="submission" date="2016-04" db="EMBL/GenBank/DDBJ databases">
        <title>Complete genome sequence of Fictibacillus phosphorivorans G25-29, a strain toxic to nematodes.</title>
        <authorList>
            <person name="Zheng Z."/>
        </authorList>
    </citation>
    <scope>NUCLEOTIDE SEQUENCE [LARGE SCALE GENOMIC DNA]</scope>
    <source>
        <strain evidence="3 4">G25-29</strain>
    </source>
</reference>
<organism evidence="3 4">
    <name type="scientific">Fictibacillus phosphorivorans</name>
    <dbReference type="NCBI Taxonomy" id="1221500"/>
    <lineage>
        <taxon>Bacteria</taxon>
        <taxon>Bacillati</taxon>
        <taxon>Bacillota</taxon>
        <taxon>Bacilli</taxon>
        <taxon>Bacillales</taxon>
        <taxon>Fictibacillaceae</taxon>
        <taxon>Fictibacillus</taxon>
    </lineage>
</organism>
<keyword evidence="1" id="KW-0378">Hydrolase</keyword>
<keyword evidence="4" id="KW-1185">Reference proteome</keyword>
<dbReference type="STRING" id="1221500.ABE65_003520"/>
<dbReference type="CDD" id="cd00840">
    <property type="entry name" value="MPP_Mre11_N"/>
    <property type="match status" value="1"/>
</dbReference>
<dbReference type="KEGG" id="fpn:ABE65_003520"/>
<dbReference type="SUPFAM" id="SSF56300">
    <property type="entry name" value="Metallo-dependent phosphatases"/>
    <property type="match status" value="1"/>
</dbReference>
<sequence length="405" mass="46546">MIKFLHCADLHLDSPFKGLSSLPEGLFQRLSNSTFVSFKRLIDLAITEEVDFVVIAGDLYDSGNRSLKAQSFLKNCFMKLNSHNINVYVVHGNHDPLDGQWVDLEWPSNVHFFNGNHIQTLHFEKQGRVVAALHGFSYETAAVTDDRTLYYPEKRDDLYHIGILHGQADGYSGHGRYAPFLLTELLKKGYDYWALGHIHKRIDLNLEPIVRYSGNIQGRHSGELGEKGGYIVTLNHDEVESHFHSTSELEWQECRIDVSEVDSLQEVINLCETKISTYQQRNKGILLIIKLMGQTPLYHELLDGVFIEDLEEILREEVYDSSFVHVVTIKNVTTPSIQEEQSMKQSAFFQDLLSVLEDDTELQLAISELSTHRTARKYIDLNEQDWEDIKQQAEQLLLSELHKSR</sequence>
<dbReference type="Pfam" id="PF00149">
    <property type="entry name" value="Metallophos"/>
    <property type="match status" value="1"/>
</dbReference>
<accession>A0A168VSR2</accession>
<dbReference type="Gene3D" id="3.60.21.10">
    <property type="match status" value="1"/>
</dbReference>
<dbReference type="InterPro" id="IPR041796">
    <property type="entry name" value="Mre11_N"/>
</dbReference>
<proteinExistence type="predicted"/>
<evidence type="ECO:0000313" key="4">
    <source>
        <dbReference type="Proteomes" id="UP000076623"/>
    </source>
</evidence>
<evidence type="ECO:0000259" key="2">
    <source>
        <dbReference type="Pfam" id="PF00149"/>
    </source>
</evidence>
<dbReference type="PANTHER" id="PTHR30337">
    <property type="entry name" value="COMPONENT OF ATP-DEPENDENT DSDNA EXONUCLEASE"/>
    <property type="match status" value="1"/>
</dbReference>
<dbReference type="RefSeq" id="WP_066391358.1">
    <property type="nucleotide sequence ID" value="NZ_CP015378.1"/>
</dbReference>
<dbReference type="InterPro" id="IPR050535">
    <property type="entry name" value="DNA_Repair-Maintenance_Comp"/>
</dbReference>
<name>A0A168VSR2_9BACL</name>
<dbReference type="AlphaFoldDB" id="A0A168VSR2"/>
<evidence type="ECO:0000256" key="1">
    <source>
        <dbReference type="ARBA" id="ARBA00022801"/>
    </source>
</evidence>
<dbReference type="InterPro" id="IPR004843">
    <property type="entry name" value="Calcineurin-like_PHP"/>
</dbReference>
<dbReference type="PIRSF" id="PIRSF033091">
    <property type="entry name" value="Pesterase_YhaO"/>
    <property type="match status" value="1"/>
</dbReference>